<dbReference type="CDD" id="cd04301">
    <property type="entry name" value="NAT_SF"/>
    <property type="match status" value="1"/>
</dbReference>
<keyword evidence="3" id="KW-1185">Reference proteome</keyword>
<reference evidence="2 3" key="1">
    <citation type="journal article" date="2022" name="Nat. Ecol. Evol.">
        <title>A masculinizing supergene underlies an exaggerated male reproductive morph in a spider.</title>
        <authorList>
            <person name="Hendrickx F."/>
            <person name="De Corte Z."/>
            <person name="Sonet G."/>
            <person name="Van Belleghem S.M."/>
            <person name="Kostlbacher S."/>
            <person name="Vangestel C."/>
        </authorList>
    </citation>
    <scope>NUCLEOTIDE SEQUENCE [LARGE SCALE GENOMIC DNA]</scope>
    <source>
        <strain evidence="2">W744_W776</strain>
    </source>
</reference>
<dbReference type="Proteomes" id="UP000827092">
    <property type="component" value="Unassembled WGS sequence"/>
</dbReference>
<dbReference type="PROSITE" id="PS51186">
    <property type="entry name" value="GNAT"/>
    <property type="match status" value="1"/>
</dbReference>
<dbReference type="Gene3D" id="3.40.630.30">
    <property type="match status" value="1"/>
</dbReference>
<proteinExistence type="predicted"/>
<evidence type="ECO:0000313" key="2">
    <source>
        <dbReference type="EMBL" id="KAG8199281.1"/>
    </source>
</evidence>
<dbReference type="InterPro" id="IPR041496">
    <property type="entry name" value="YitH/HolE_GNAT"/>
</dbReference>
<dbReference type="AlphaFoldDB" id="A0AAV6VTA2"/>
<dbReference type="GO" id="GO:0016747">
    <property type="term" value="F:acyltransferase activity, transferring groups other than amino-acyl groups"/>
    <property type="evidence" value="ECO:0007669"/>
    <property type="project" value="InterPro"/>
</dbReference>
<feature type="domain" description="N-acetyltransferase" evidence="1">
    <location>
        <begin position="18"/>
        <end position="210"/>
    </location>
</feature>
<dbReference type="PANTHER" id="PTHR47237:SF1">
    <property type="entry name" value="SLL0310 PROTEIN"/>
    <property type="match status" value="1"/>
</dbReference>
<accession>A0AAV6VTA2</accession>
<dbReference type="PANTHER" id="PTHR47237">
    <property type="entry name" value="SLL0310 PROTEIN"/>
    <property type="match status" value="1"/>
</dbReference>
<gene>
    <name evidence="2" type="ORF">JTE90_003703</name>
</gene>
<comment type="caution">
    <text evidence="2">The sequence shown here is derived from an EMBL/GenBank/DDBJ whole genome shotgun (WGS) entry which is preliminary data.</text>
</comment>
<dbReference type="Gene3D" id="3.40.630.90">
    <property type="match status" value="1"/>
</dbReference>
<dbReference type="Pfam" id="PF00583">
    <property type="entry name" value="Acetyltransf_1"/>
    <property type="match status" value="1"/>
</dbReference>
<evidence type="ECO:0000259" key="1">
    <source>
        <dbReference type="PROSITE" id="PS51186"/>
    </source>
</evidence>
<dbReference type="InterPro" id="IPR000182">
    <property type="entry name" value="GNAT_dom"/>
</dbReference>
<dbReference type="Pfam" id="PF18014">
    <property type="entry name" value="Acetyltransf_18"/>
    <property type="match status" value="1"/>
</dbReference>
<protein>
    <recommendedName>
        <fullName evidence="1">N-acetyltransferase domain-containing protein</fullName>
    </recommendedName>
</protein>
<sequence>MSLASQEDPHTSKRGLRYVIRALASSDIPPLVGLMQLRPSIDTVPCLFSWMEADPQGMKVAITDTGEIAGTCSFVMNGDRDEDGIYFGGVFFVQEKFRSQGIGQQLRNACLKHIGDRNAAANAVPGKLDSFKSGGLPIQEDRFTTLEYHTISWPRDFSSFPDIPPPGVEICNFEECHLPKIYVYDEKIVGFSRQKNMRLNILERGSRTLVAIGAGGSLVGFGTVKKTVLDEVRIGPLYADSPDVAEVLLRRLSAVPEHGSGFTLVTTSANSAARGWMRRLGVNVREECDRLYRKRKLDADLGKVFAMLDVNFSPF</sequence>
<dbReference type="EMBL" id="JAFNEN010000029">
    <property type="protein sequence ID" value="KAG8199281.1"/>
    <property type="molecule type" value="Genomic_DNA"/>
</dbReference>
<evidence type="ECO:0000313" key="3">
    <source>
        <dbReference type="Proteomes" id="UP000827092"/>
    </source>
</evidence>
<dbReference type="InterPro" id="IPR016181">
    <property type="entry name" value="Acyl_CoA_acyltransferase"/>
</dbReference>
<organism evidence="2 3">
    <name type="scientific">Oedothorax gibbosus</name>
    <dbReference type="NCBI Taxonomy" id="931172"/>
    <lineage>
        <taxon>Eukaryota</taxon>
        <taxon>Metazoa</taxon>
        <taxon>Ecdysozoa</taxon>
        <taxon>Arthropoda</taxon>
        <taxon>Chelicerata</taxon>
        <taxon>Arachnida</taxon>
        <taxon>Araneae</taxon>
        <taxon>Araneomorphae</taxon>
        <taxon>Entelegynae</taxon>
        <taxon>Araneoidea</taxon>
        <taxon>Linyphiidae</taxon>
        <taxon>Erigoninae</taxon>
        <taxon>Oedothorax</taxon>
    </lineage>
</organism>
<dbReference type="SUPFAM" id="SSF55729">
    <property type="entry name" value="Acyl-CoA N-acyltransferases (Nat)"/>
    <property type="match status" value="1"/>
</dbReference>
<name>A0AAV6VTA2_9ARAC</name>
<dbReference type="InterPro" id="IPR052729">
    <property type="entry name" value="Acyl/Acetyltrans_Enzymes"/>
</dbReference>